<dbReference type="PANTHER" id="PTHR30329:SF21">
    <property type="entry name" value="LIPOPROTEIN YIAD-RELATED"/>
    <property type="match status" value="1"/>
</dbReference>
<accession>A0A7G9QXV2</accession>
<dbReference type="AlphaFoldDB" id="A0A7G9QXV2"/>
<dbReference type="Pfam" id="PF00691">
    <property type="entry name" value="OmpA"/>
    <property type="match status" value="1"/>
</dbReference>
<evidence type="ECO:0000313" key="6">
    <source>
        <dbReference type="EMBL" id="QNN48177.1"/>
    </source>
</evidence>
<keyword evidence="2 4" id="KW-0472">Membrane</keyword>
<name>A0A7G9QXV2_9GAMM</name>
<dbReference type="InterPro" id="IPR050330">
    <property type="entry name" value="Bact_OuterMem_StrucFunc"/>
</dbReference>
<evidence type="ECO:0000256" key="3">
    <source>
        <dbReference type="ARBA" id="ARBA00023237"/>
    </source>
</evidence>
<protein>
    <submittedName>
        <fullName evidence="6">OmpA family protein</fullName>
    </submittedName>
</protein>
<sequence length="190" mass="20101">MLANGRPVALPVVRAGGELAVAGTRIDVEVWALDDPANPLLLVTRQGASRSQVVRIDWPGPQPQAGVLERALAGKGCRAPLDGLYFPTGSAQLLPRSQPALDAAAQLLQRHPDWRLAIEGHTDNVGGAAYNLALSHRRAAAVRDALVAQARIAPSRLSATGLGLTRPVATNATLEGRAANRRVELVRQCR</sequence>
<evidence type="ECO:0000256" key="4">
    <source>
        <dbReference type="PROSITE-ProRule" id="PRU00473"/>
    </source>
</evidence>
<dbReference type="Gene3D" id="3.30.1330.60">
    <property type="entry name" value="OmpA-like domain"/>
    <property type="match status" value="1"/>
</dbReference>
<evidence type="ECO:0000259" key="5">
    <source>
        <dbReference type="PROSITE" id="PS51123"/>
    </source>
</evidence>
<comment type="subcellular location">
    <subcellularLocation>
        <location evidence="1">Cell outer membrane</location>
    </subcellularLocation>
</comment>
<dbReference type="InterPro" id="IPR036737">
    <property type="entry name" value="OmpA-like_sf"/>
</dbReference>
<gene>
    <name evidence="6" type="ORF">H9L17_08820</name>
</gene>
<organism evidence="6 7">
    <name type="scientific">Thermomonas brevis</name>
    <dbReference type="NCBI Taxonomy" id="215691"/>
    <lineage>
        <taxon>Bacteria</taxon>
        <taxon>Pseudomonadati</taxon>
        <taxon>Pseudomonadota</taxon>
        <taxon>Gammaproteobacteria</taxon>
        <taxon>Lysobacterales</taxon>
        <taxon>Lysobacteraceae</taxon>
        <taxon>Thermomonas</taxon>
    </lineage>
</organism>
<dbReference type="PROSITE" id="PS51123">
    <property type="entry name" value="OMPA_2"/>
    <property type="match status" value="1"/>
</dbReference>
<dbReference type="PRINTS" id="PR01021">
    <property type="entry name" value="OMPADOMAIN"/>
</dbReference>
<dbReference type="CDD" id="cd07185">
    <property type="entry name" value="OmpA_C-like"/>
    <property type="match status" value="1"/>
</dbReference>
<evidence type="ECO:0000256" key="2">
    <source>
        <dbReference type="ARBA" id="ARBA00023136"/>
    </source>
</evidence>
<dbReference type="Proteomes" id="UP000515977">
    <property type="component" value="Chromosome"/>
</dbReference>
<dbReference type="PANTHER" id="PTHR30329">
    <property type="entry name" value="STATOR ELEMENT OF FLAGELLAR MOTOR COMPLEX"/>
    <property type="match status" value="1"/>
</dbReference>
<dbReference type="InterPro" id="IPR006665">
    <property type="entry name" value="OmpA-like"/>
</dbReference>
<dbReference type="EMBL" id="CP060711">
    <property type="protein sequence ID" value="QNN48177.1"/>
    <property type="molecule type" value="Genomic_DNA"/>
</dbReference>
<keyword evidence="7" id="KW-1185">Reference proteome</keyword>
<feature type="domain" description="OmpA-like" evidence="5">
    <location>
        <begin position="73"/>
        <end position="190"/>
    </location>
</feature>
<dbReference type="GO" id="GO:0009279">
    <property type="term" value="C:cell outer membrane"/>
    <property type="evidence" value="ECO:0007669"/>
    <property type="project" value="UniProtKB-SubCell"/>
</dbReference>
<dbReference type="KEGG" id="tbv:H9L17_08820"/>
<evidence type="ECO:0000256" key="1">
    <source>
        <dbReference type="ARBA" id="ARBA00004442"/>
    </source>
</evidence>
<dbReference type="InterPro" id="IPR006664">
    <property type="entry name" value="OMP_bac"/>
</dbReference>
<evidence type="ECO:0000313" key="7">
    <source>
        <dbReference type="Proteomes" id="UP000515977"/>
    </source>
</evidence>
<keyword evidence="3" id="KW-0998">Cell outer membrane</keyword>
<reference evidence="6 7" key="1">
    <citation type="submission" date="2020-08" db="EMBL/GenBank/DDBJ databases">
        <title>Genome sequence of Thermomonas brevis KACC 16975T.</title>
        <authorList>
            <person name="Hyun D.-W."/>
            <person name="Bae J.-W."/>
        </authorList>
    </citation>
    <scope>NUCLEOTIDE SEQUENCE [LARGE SCALE GENOMIC DNA]</scope>
    <source>
        <strain evidence="6 7">KACC 16975</strain>
    </source>
</reference>
<proteinExistence type="predicted"/>
<dbReference type="SUPFAM" id="SSF103088">
    <property type="entry name" value="OmpA-like"/>
    <property type="match status" value="1"/>
</dbReference>